<accession>A0A6G0WT64</accession>
<gene>
    <name evidence="2" type="ORF">Ae201684_011907</name>
</gene>
<evidence type="ECO:0000256" key="1">
    <source>
        <dbReference type="SAM" id="MobiDB-lite"/>
    </source>
</evidence>
<dbReference type="Proteomes" id="UP000481153">
    <property type="component" value="Unassembled WGS sequence"/>
</dbReference>
<feature type="region of interest" description="Disordered" evidence="1">
    <location>
        <begin position="64"/>
        <end position="118"/>
    </location>
</feature>
<feature type="region of interest" description="Disordered" evidence="1">
    <location>
        <begin position="1"/>
        <end position="46"/>
    </location>
</feature>
<evidence type="ECO:0000313" key="2">
    <source>
        <dbReference type="EMBL" id="KAF0730691.1"/>
    </source>
</evidence>
<dbReference type="VEuPathDB" id="FungiDB:AeMF1_013903"/>
<name>A0A6G0WT64_9STRA</name>
<comment type="caution">
    <text evidence="2">The sequence shown here is derived from an EMBL/GenBank/DDBJ whole genome shotgun (WGS) entry which is preliminary data.</text>
</comment>
<keyword evidence="3" id="KW-1185">Reference proteome</keyword>
<protein>
    <submittedName>
        <fullName evidence="2">Uncharacterized protein</fullName>
    </submittedName>
</protein>
<feature type="compositionally biased region" description="Basic and acidic residues" evidence="1">
    <location>
        <begin position="11"/>
        <end position="46"/>
    </location>
</feature>
<organism evidence="2 3">
    <name type="scientific">Aphanomyces euteiches</name>
    <dbReference type="NCBI Taxonomy" id="100861"/>
    <lineage>
        <taxon>Eukaryota</taxon>
        <taxon>Sar</taxon>
        <taxon>Stramenopiles</taxon>
        <taxon>Oomycota</taxon>
        <taxon>Saprolegniomycetes</taxon>
        <taxon>Saprolegniales</taxon>
        <taxon>Verrucalvaceae</taxon>
        <taxon>Aphanomyces</taxon>
    </lineage>
</organism>
<evidence type="ECO:0000313" key="3">
    <source>
        <dbReference type="Proteomes" id="UP000481153"/>
    </source>
</evidence>
<dbReference type="EMBL" id="VJMJ01000152">
    <property type="protein sequence ID" value="KAF0730691.1"/>
    <property type="molecule type" value="Genomic_DNA"/>
</dbReference>
<sequence>MAQSEIQAKAAAEESRHNKQAEDTRADMDEIGRRMAEDAKAGQEAIERCRKQDGVARATATALAQLSSQGTSQATTQSSSVIQQESPQSQSQSKRAKYSSPSQTQAQDDLGEQIRQARQDLDQVRADFVAQRRLISDLQGEIDKAAKALAKEKSQNKKQRERTAGFEGLCGSQKTILESDSRVH</sequence>
<dbReference type="AlphaFoldDB" id="A0A6G0WT64"/>
<reference evidence="2 3" key="1">
    <citation type="submission" date="2019-07" db="EMBL/GenBank/DDBJ databases">
        <title>Genomics analysis of Aphanomyces spp. identifies a new class of oomycete effector associated with host adaptation.</title>
        <authorList>
            <person name="Gaulin E."/>
        </authorList>
    </citation>
    <scope>NUCLEOTIDE SEQUENCE [LARGE SCALE GENOMIC DNA]</scope>
    <source>
        <strain evidence="2 3">ATCC 201684</strain>
    </source>
</reference>
<proteinExistence type="predicted"/>
<feature type="compositionally biased region" description="Low complexity" evidence="1">
    <location>
        <begin position="65"/>
        <end position="93"/>
    </location>
</feature>